<organism evidence="1 2">
    <name type="scientific">Vibrio campbellii</name>
    <dbReference type="NCBI Taxonomy" id="680"/>
    <lineage>
        <taxon>Bacteria</taxon>
        <taxon>Pseudomonadati</taxon>
        <taxon>Pseudomonadota</taxon>
        <taxon>Gammaproteobacteria</taxon>
        <taxon>Vibrionales</taxon>
        <taxon>Vibrionaceae</taxon>
        <taxon>Vibrio</taxon>
    </lineage>
</organism>
<reference evidence="1" key="1">
    <citation type="submission" date="2020-03" db="EMBL/GenBank/DDBJ databases">
        <title>Five strains of Vibrio campbellii isolated from Mariana Trench.</title>
        <authorList>
            <person name="Liang J."/>
            <person name="Zhang X.-H."/>
        </authorList>
    </citation>
    <scope>NUCLEOTIDE SEQUENCE</scope>
    <source>
        <strain evidence="1">LJC013</strain>
    </source>
</reference>
<dbReference type="EMBL" id="CP050471">
    <property type="protein sequence ID" value="UTZ33661.1"/>
    <property type="molecule type" value="Genomic_DNA"/>
</dbReference>
<name>A0ABY5ILC8_9VIBR</name>
<keyword evidence="2" id="KW-1185">Reference proteome</keyword>
<dbReference type="Proteomes" id="UP001059912">
    <property type="component" value="Chromosome 2"/>
</dbReference>
<gene>
    <name evidence="1" type="ORF">HB762_20530</name>
</gene>
<dbReference type="RefSeq" id="WP_255904449.1">
    <property type="nucleotide sequence ID" value="NZ_CP050465.1"/>
</dbReference>
<accession>A0ABY5ILC8</accession>
<evidence type="ECO:0000313" key="2">
    <source>
        <dbReference type="Proteomes" id="UP001059912"/>
    </source>
</evidence>
<evidence type="ECO:0000313" key="1">
    <source>
        <dbReference type="EMBL" id="UTZ33661.1"/>
    </source>
</evidence>
<proteinExistence type="predicted"/>
<sequence length="96" mass="11157">MKKYPHVATVLDILSPDLGLDENEERAMLKRNFSTPETLNTLKKELEQLLIDPEIDLINILDSVYSIYDADDKEDAKNYIIEAVWDNLLDEPYTEQ</sequence>
<protein>
    <submittedName>
        <fullName evidence="1">Uncharacterized protein</fullName>
    </submittedName>
</protein>